<accession>A0A0F8YEG3</accession>
<comment type="caution">
    <text evidence="2">The sequence shown here is derived from an EMBL/GenBank/DDBJ whole genome shotgun (WGS) entry which is preliminary data.</text>
</comment>
<dbReference type="InterPro" id="IPR012334">
    <property type="entry name" value="Pectin_lyas_fold"/>
</dbReference>
<name>A0A0F8YEG3_9ZZZZ</name>
<dbReference type="EMBL" id="LAZR01053855">
    <property type="protein sequence ID" value="KKK79827.1"/>
    <property type="molecule type" value="Genomic_DNA"/>
</dbReference>
<sequence>SGVITIDGVVADDISSNGISIANISSGQIRLSNFNVNNASSVGVILDTLTDLVLDGALITNAGAHGLFVTGCTRPGVRNITAIANGQVTANQSGISFNNSTNGYIHGCDCSDPQGTATQDVGLTITVTSSGIHVRDLRGTGNITALLADNGTSAIVTTLADDATPTVDGFGPGVHLFKTGGITSITDFDDGVVGQTIKILAAHSVKITDGAPIILAGGADYDMTDSDTLTLTMYDDQVWQEDSRSVN</sequence>
<dbReference type="InterPro" id="IPR039448">
    <property type="entry name" value="Beta_helix"/>
</dbReference>
<dbReference type="Pfam" id="PF13229">
    <property type="entry name" value="Beta_helix"/>
    <property type="match status" value="1"/>
</dbReference>
<dbReference type="InterPro" id="IPR011050">
    <property type="entry name" value="Pectin_lyase_fold/virulence"/>
</dbReference>
<organism evidence="2">
    <name type="scientific">marine sediment metagenome</name>
    <dbReference type="NCBI Taxonomy" id="412755"/>
    <lineage>
        <taxon>unclassified sequences</taxon>
        <taxon>metagenomes</taxon>
        <taxon>ecological metagenomes</taxon>
    </lineage>
</organism>
<evidence type="ECO:0000259" key="1">
    <source>
        <dbReference type="Pfam" id="PF13229"/>
    </source>
</evidence>
<gene>
    <name evidence="2" type="ORF">LCGC14_2829590</name>
</gene>
<protein>
    <recommendedName>
        <fullName evidence="1">Right handed beta helix domain-containing protein</fullName>
    </recommendedName>
</protein>
<dbReference type="Gene3D" id="2.160.20.10">
    <property type="entry name" value="Single-stranded right-handed beta-helix, Pectin lyase-like"/>
    <property type="match status" value="1"/>
</dbReference>
<dbReference type="AlphaFoldDB" id="A0A0F8YEG3"/>
<reference evidence="2" key="1">
    <citation type="journal article" date="2015" name="Nature">
        <title>Complex archaea that bridge the gap between prokaryotes and eukaryotes.</title>
        <authorList>
            <person name="Spang A."/>
            <person name="Saw J.H."/>
            <person name="Jorgensen S.L."/>
            <person name="Zaremba-Niedzwiedzka K."/>
            <person name="Martijn J."/>
            <person name="Lind A.E."/>
            <person name="van Eijk R."/>
            <person name="Schleper C."/>
            <person name="Guy L."/>
            <person name="Ettema T.J."/>
        </authorList>
    </citation>
    <scope>NUCLEOTIDE SEQUENCE</scope>
</reference>
<proteinExistence type="predicted"/>
<feature type="non-terminal residue" evidence="2">
    <location>
        <position position="1"/>
    </location>
</feature>
<evidence type="ECO:0000313" key="2">
    <source>
        <dbReference type="EMBL" id="KKK79827.1"/>
    </source>
</evidence>
<feature type="domain" description="Right handed beta helix" evidence="1">
    <location>
        <begin position="17"/>
        <end position="134"/>
    </location>
</feature>
<dbReference type="SUPFAM" id="SSF51126">
    <property type="entry name" value="Pectin lyase-like"/>
    <property type="match status" value="1"/>
</dbReference>